<proteinExistence type="inferred from homology"/>
<dbReference type="SUPFAM" id="SSF55961">
    <property type="entry name" value="Bet v1-like"/>
    <property type="match status" value="1"/>
</dbReference>
<comment type="similarity">
    <text evidence="1">Belongs to the AHA1 family.</text>
</comment>
<sequence length="162" mass="18443">MNDELHHYRPEGLPETDVYLSRTFAAPVDRVFAYFTEPDLVATWFGPETFTTPRETVEIDAREGGVWKLAMQDPETHELLPIDGVITDFEAPTHLAVRLDAQTGDGAELSDVRLDIRFQERDGHGRLTLHETPFDLEGRHQTEQGWRLSFDKLDAELAIPAE</sequence>
<dbReference type="Gene3D" id="3.30.530.20">
    <property type="match status" value="1"/>
</dbReference>
<protein>
    <submittedName>
        <fullName evidence="3">Uncharacterized conserved protein YndB, AHSA1/START domain</fullName>
    </submittedName>
</protein>
<dbReference type="Pfam" id="PF08327">
    <property type="entry name" value="AHSA1"/>
    <property type="match status" value="1"/>
</dbReference>
<dbReference type="RefSeq" id="WP_159449540.1">
    <property type="nucleotide sequence ID" value="NZ_FUZP01000003.1"/>
</dbReference>
<reference evidence="3 4" key="1">
    <citation type="submission" date="2017-02" db="EMBL/GenBank/DDBJ databases">
        <authorList>
            <person name="Peterson S.W."/>
        </authorList>
    </citation>
    <scope>NUCLEOTIDE SEQUENCE [LARGE SCALE GENOMIC DNA]</scope>
    <source>
        <strain evidence="3 4">VKM Ac-2059</strain>
    </source>
</reference>
<dbReference type="Proteomes" id="UP000190857">
    <property type="component" value="Unassembled WGS sequence"/>
</dbReference>
<dbReference type="InterPro" id="IPR023393">
    <property type="entry name" value="START-like_dom_sf"/>
</dbReference>
<dbReference type="EMBL" id="FUZP01000003">
    <property type="protein sequence ID" value="SKC68142.1"/>
    <property type="molecule type" value="Genomic_DNA"/>
</dbReference>
<evidence type="ECO:0000259" key="2">
    <source>
        <dbReference type="Pfam" id="PF08327"/>
    </source>
</evidence>
<evidence type="ECO:0000313" key="4">
    <source>
        <dbReference type="Proteomes" id="UP000190857"/>
    </source>
</evidence>
<organism evidence="3 4">
    <name type="scientific">Okibacterium fritillariae</name>
    <dbReference type="NCBI Taxonomy" id="123320"/>
    <lineage>
        <taxon>Bacteria</taxon>
        <taxon>Bacillati</taxon>
        <taxon>Actinomycetota</taxon>
        <taxon>Actinomycetes</taxon>
        <taxon>Micrococcales</taxon>
        <taxon>Microbacteriaceae</taxon>
        <taxon>Okibacterium</taxon>
    </lineage>
</organism>
<evidence type="ECO:0000313" key="3">
    <source>
        <dbReference type="EMBL" id="SKC68142.1"/>
    </source>
</evidence>
<evidence type="ECO:0000256" key="1">
    <source>
        <dbReference type="ARBA" id="ARBA00006817"/>
    </source>
</evidence>
<dbReference type="InterPro" id="IPR013538">
    <property type="entry name" value="ASHA1/2-like_C"/>
</dbReference>
<dbReference type="AlphaFoldDB" id="A0A1T5KWF6"/>
<dbReference type="STRING" id="123320.SAMN06309945_2594"/>
<accession>A0A1T5KWF6</accession>
<dbReference type="OrthoDB" id="3365660at2"/>
<gene>
    <name evidence="3" type="ORF">SAMN06309945_2594</name>
</gene>
<keyword evidence="4" id="KW-1185">Reference proteome</keyword>
<feature type="domain" description="Activator of Hsp90 ATPase homologue 1/2-like C-terminal" evidence="2">
    <location>
        <begin position="26"/>
        <end position="157"/>
    </location>
</feature>
<dbReference type="CDD" id="cd07814">
    <property type="entry name" value="SRPBCC_CalC_Aha1-like"/>
    <property type="match status" value="1"/>
</dbReference>
<name>A0A1T5KWF6_9MICO</name>